<sequence length="117" mass="13866">MEKWREEQWALEQSGAKKFLDSLSEVPKKGEIKPGLYVSYEIDEEELDGGVDWPDVGVARVYAVLQGGRKEYVGEVRAYNWETIWFCTNEYDEVDSAEEWWRCIKEDYEKLKENNMK</sequence>
<dbReference type="Proteomes" id="UP000070657">
    <property type="component" value="Unassembled WGS sequence"/>
</dbReference>
<evidence type="ECO:0000313" key="1">
    <source>
        <dbReference type="EMBL" id="KXA93336.1"/>
    </source>
</evidence>
<comment type="caution">
    <text evidence="1">The sequence shown here is derived from an EMBL/GenBank/DDBJ whole genome shotgun (WGS) entry which is preliminary data.</text>
</comment>
<proteinExistence type="predicted"/>
<keyword evidence="2" id="KW-1185">Reference proteome</keyword>
<evidence type="ECO:0000313" key="2">
    <source>
        <dbReference type="Proteomes" id="UP000070657"/>
    </source>
</evidence>
<dbReference type="AlphaFoldDB" id="A0A133UGX0"/>
<dbReference type="EMBL" id="LHXP01000021">
    <property type="protein sequence ID" value="KXA93336.1"/>
    <property type="molecule type" value="Genomic_DNA"/>
</dbReference>
<accession>A0A133UGX0</accession>
<organism evidence="1 2">
    <name type="scientific">candidate division MSBL1 archaeon SCGC-AAA259E22</name>
    <dbReference type="NCBI Taxonomy" id="1698265"/>
    <lineage>
        <taxon>Archaea</taxon>
        <taxon>Methanobacteriati</taxon>
        <taxon>Methanobacteriota</taxon>
        <taxon>candidate division MSBL1</taxon>
    </lineage>
</organism>
<name>A0A133UGX0_9EURY</name>
<reference evidence="1 2" key="1">
    <citation type="journal article" date="2016" name="Sci. Rep.">
        <title>Metabolic traits of an uncultured archaeal lineage -MSBL1- from brine pools of the Red Sea.</title>
        <authorList>
            <person name="Mwirichia R."/>
            <person name="Alam I."/>
            <person name="Rashid M."/>
            <person name="Vinu M."/>
            <person name="Ba-Alawi W."/>
            <person name="Anthony Kamau A."/>
            <person name="Kamanda Ngugi D."/>
            <person name="Goker M."/>
            <person name="Klenk H.P."/>
            <person name="Bajic V."/>
            <person name="Stingl U."/>
        </authorList>
    </citation>
    <scope>NUCLEOTIDE SEQUENCE [LARGE SCALE GENOMIC DNA]</scope>
    <source>
        <strain evidence="1">SCGC-AAA259E22</strain>
    </source>
</reference>
<gene>
    <name evidence="1" type="ORF">AKJ66_02210</name>
</gene>
<protein>
    <submittedName>
        <fullName evidence="1">Uncharacterized protein</fullName>
    </submittedName>
</protein>